<dbReference type="Pfam" id="PF00496">
    <property type="entry name" value="SBP_bac_5"/>
    <property type="match status" value="1"/>
</dbReference>
<evidence type="ECO:0000256" key="1">
    <source>
        <dbReference type="ARBA" id="ARBA00004196"/>
    </source>
</evidence>
<feature type="domain" description="Solute-binding protein family 5" evidence="5">
    <location>
        <begin position="11"/>
        <end position="361"/>
    </location>
</feature>
<name>A0A1X6WU63_9MICO</name>
<dbReference type="PIRSF" id="PIRSF002741">
    <property type="entry name" value="MppA"/>
    <property type="match status" value="1"/>
</dbReference>
<reference evidence="6 7" key="1">
    <citation type="submission" date="2017-02" db="EMBL/GenBank/DDBJ databases">
        <authorList>
            <person name="Peterson S.W."/>
        </authorList>
    </citation>
    <scope>NUCLEOTIDE SEQUENCE [LARGE SCALE GENOMIC DNA]</scope>
    <source>
        <strain evidence="6 7">CIP104813</strain>
    </source>
</reference>
<evidence type="ECO:0000313" key="7">
    <source>
        <dbReference type="Proteomes" id="UP000195981"/>
    </source>
</evidence>
<dbReference type="Proteomes" id="UP000195981">
    <property type="component" value="Unassembled WGS sequence"/>
</dbReference>
<evidence type="ECO:0000256" key="3">
    <source>
        <dbReference type="ARBA" id="ARBA00022448"/>
    </source>
</evidence>
<keyword evidence="3" id="KW-0813">Transport</keyword>
<dbReference type="InterPro" id="IPR030678">
    <property type="entry name" value="Peptide/Ni-bd"/>
</dbReference>
<dbReference type="PANTHER" id="PTHR30290:SF10">
    <property type="entry name" value="PERIPLASMIC OLIGOPEPTIDE-BINDING PROTEIN-RELATED"/>
    <property type="match status" value="1"/>
</dbReference>
<comment type="subcellular location">
    <subcellularLocation>
        <location evidence="1">Cell envelope</location>
    </subcellularLocation>
</comment>
<gene>
    <name evidence="6" type="ORF">FM110_02230</name>
</gene>
<dbReference type="RefSeq" id="WP_159457949.1">
    <property type="nucleotide sequence ID" value="NZ_FWFG01000020.1"/>
</dbReference>
<protein>
    <submittedName>
        <fullName evidence="6">Dipeptide-binding ABC transporter, periplasmic substrate-binding component (TC 3.A.1.5.2)</fullName>
    </submittedName>
</protein>
<dbReference type="SUPFAM" id="SSF53850">
    <property type="entry name" value="Periplasmic binding protein-like II"/>
    <property type="match status" value="1"/>
</dbReference>
<evidence type="ECO:0000313" key="6">
    <source>
        <dbReference type="EMBL" id="SLM88694.1"/>
    </source>
</evidence>
<comment type="similarity">
    <text evidence="2">Belongs to the bacterial solute-binding protein 5 family.</text>
</comment>
<dbReference type="GO" id="GO:0043190">
    <property type="term" value="C:ATP-binding cassette (ABC) transporter complex"/>
    <property type="evidence" value="ECO:0007669"/>
    <property type="project" value="InterPro"/>
</dbReference>
<organism evidence="6 7">
    <name type="scientific">Brachybacterium nesterenkovii</name>
    <dbReference type="NCBI Taxonomy" id="47847"/>
    <lineage>
        <taxon>Bacteria</taxon>
        <taxon>Bacillati</taxon>
        <taxon>Actinomycetota</taxon>
        <taxon>Actinomycetes</taxon>
        <taxon>Micrococcales</taxon>
        <taxon>Dermabacteraceae</taxon>
        <taxon>Brachybacterium</taxon>
    </lineage>
</organism>
<dbReference type="Gene3D" id="3.10.105.10">
    <property type="entry name" value="Dipeptide-binding Protein, Domain 3"/>
    <property type="match status" value="1"/>
</dbReference>
<dbReference type="GO" id="GO:1904680">
    <property type="term" value="F:peptide transmembrane transporter activity"/>
    <property type="evidence" value="ECO:0007669"/>
    <property type="project" value="TreeGrafter"/>
</dbReference>
<evidence type="ECO:0000259" key="5">
    <source>
        <dbReference type="Pfam" id="PF00496"/>
    </source>
</evidence>
<dbReference type="GO" id="GO:0015833">
    <property type="term" value="P:peptide transport"/>
    <property type="evidence" value="ECO:0007669"/>
    <property type="project" value="TreeGrafter"/>
</dbReference>
<accession>A0A1X6WU63</accession>
<dbReference type="Gene3D" id="3.40.190.10">
    <property type="entry name" value="Periplasmic binding protein-like II"/>
    <property type="match status" value="1"/>
</dbReference>
<evidence type="ECO:0000256" key="2">
    <source>
        <dbReference type="ARBA" id="ARBA00005695"/>
    </source>
</evidence>
<keyword evidence="4" id="KW-0732">Signal</keyword>
<dbReference type="AlphaFoldDB" id="A0A1X6WU63"/>
<proteinExistence type="inferred from homology"/>
<sequence>MHQSPDPEGTISPWIAESWEQNEDATSYVLHLRSGITFSDGTPLDAQAVVANIEAWAVGRPDEGLPPVGLFPGGTFASAQAVDELTVQVDFTAPTLSFLPTLGYHGCLLLAPSSLAGTLEQQSDLAFQIGLGPFVLDSWAAGHHVRLVRREDYDWAPAVLGASGPALLEAITFRVLPDVTLRASAARAHQTDLSYNVNPQLLESFTDAGFHVEVPRYLGFVHGYSLRTDVRPFDDVRVRQAFTRGIDRAGILRTVFTDAWEPATSWLQAAVPEATDLTELFAYDPDLAASLIDEAGWTQRDADGFRTKDGTQLGFTIYPTPYLTGSVPEAELASQHLTRLGIHLRTQKLDIPTWAERVTNNPAQGVGEVTRSFVDVGTVAGVITDDGEDWFAVGSSDTELVRLRDALAGAVSREERAPIVDELSRHVLEQAYFIPLEQNVQSIDVQSPELTGITFNAVAIPSYHAATKDPS</sequence>
<dbReference type="InterPro" id="IPR000914">
    <property type="entry name" value="SBP_5_dom"/>
</dbReference>
<dbReference type="OrthoDB" id="5240629at2"/>
<dbReference type="GO" id="GO:0042597">
    <property type="term" value="C:periplasmic space"/>
    <property type="evidence" value="ECO:0007669"/>
    <property type="project" value="UniProtKB-ARBA"/>
</dbReference>
<dbReference type="PANTHER" id="PTHR30290">
    <property type="entry name" value="PERIPLASMIC BINDING COMPONENT OF ABC TRANSPORTER"/>
    <property type="match status" value="1"/>
</dbReference>
<dbReference type="EMBL" id="FWFG01000020">
    <property type="protein sequence ID" value="SLM88694.1"/>
    <property type="molecule type" value="Genomic_DNA"/>
</dbReference>
<dbReference type="GO" id="GO:0030313">
    <property type="term" value="C:cell envelope"/>
    <property type="evidence" value="ECO:0007669"/>
    <property type="project" value="UniProtKB-SubCell"/>
</dbReference>
<dbReference type="InterPro" id="IPR039424">
    <property type="entry name" value="SBP_5"/>
</dbReference>
<evidence type="ECO:0000256" key="4">
    <source>
        <dbReference type="ARBA" id="ARBA00022729"/>
    </source>
</evidence>
<keyword evidence="7" id="KW-1185">Reference proteome</keyword>